<dbReference type="InterPro" id="IPR051212">
    <property type="entry name" value="Type-I_RE_S_subunit"/>
</dbReference>
<dbReference type="Gene3D" id="3.90.220.20">
    <property type="entry name" value="DNA methylase specificity domains"/>
    <property type="match status" value="2"/>
</dbReference>
<protein>
    <recommendedName>
        <fullName evidence="5">Type I restriction modification DNA specificity domain-containing protein</fullName>
    </recommendedName>
</protein>
<evidence type="ECO:0000256" key="4">
    <source>
        <dbReference type="SAM" id="MobiDB-lite"/>
    </source>
</evidence>
<feature type="region of interest" description="Disordered" evidence="4">
    <location>
        <begin position="407"/>
        <end position="428"/>
    </location>
</feature>
<dbReference type="SUPFAM" id="SSF116734">
    <property type="entry name" value="DNA methylase specificity domain"/>
    <property type="match status" value="2"/>
</dbReference>
<proteinExistence type="inferred from homology"/>
<dbReference type="EMBL" id="CP048711">
    <property type="protein sequence ID" value="QIB64417.1"/>
    <property type="molecule type" value="Genomic_DNA"/>
</dbReference>
<organism evidence="6 7">
    <name type="scientific">Kineobactrum salinum</name>
    <dbReference type="NCBI Taxonomy" id="2708301"/>
    <lineage>
        <taxon>Bacteria</taxon>
        <taxon>Pseudomonadati</taxon>
        <taxon>Pseudomonadota</taxon>
        <taxon>Gammaproteobacteria</taxon>
        <taxon>Cellvibrionales</taxon>
        <taxon>Halieaceae</taxon>
        <taxon>Kineobactrum</taxon>
    </lineage>
</organism>
<dbReference type="PANTHER" id="PTHR43140">
    <property type="entry name" value="TYPE-1 RESTRICTION ENZYME ECOKI SPECIFICITY PROTEIN"/>
    <property type="match status" value="1"/>
</dbReference>
<dbReference type="GO" id="GO:0003677">
    <property type="term" value="F:DNA binding"/>
    <property type="evidence" value="ECO:0007669"/>
    <property type="project" value="UniProtKB-KW"/>
</dbReference>
<evidence type="ECO:0000313" key="6">
    <source>
        <dbReference type="EMBL" id="QIB64417.1"/>
    </source>
</evidence>
<evidence type="ECO:0000256" key="2">
    <source>
        <dbReference type="ARBA" id="ARBA00022747"/>
    </source>
</evidence>
<keyword evidence="2" id="KW-0680">Restriction system</keyword>
<evidence type="ECO:0000259" key="5">
    <source>
        <dbReference type="Pfam" id="PF01420"/>
    </source>
</evidence>
<dbReference type="Proteomes" id="UP000477680">
    <property type="component" value="Chromosome"/>
</dbReference>
<accession>A0A6C0U0B5</accession>
<sequence>MMENGTLPSGWSIQRLGDLFDFKGGGTPDKKNPAYWSGDIPWASVKDIKNQYLNSTIDRITEKGLKESAANLAKPGDLVLLTRIEPGKAAIVKIPVAVNQDCKIAKPKECVDLAWAYYMFLANEREFIKRSSGTTVLGIRINDVKEIPVALPPLEEQNRIVAKIETLFSELDKGIESLKTAREQLKVYRQAVLDSAFNKFKSWDAKQVALSDLIGKISQGWSPKCELNRTPNEGEWAIIKTTALQPMKYMSEECKPLPEQFEPRPDIEINVGDFLMTRKGPRNRTGVVCLVRETRERSMLCDTVYRFRCNEEIVRPEYLELVLNSPSVVAELDKRKSGISDSGISLNHGKVKTIVVPIAGSPDQQRLLVESIREKLEYITRVENEIENNLAKSEALRQSILKRAFSGHLAPQNPSDGSAHTACPVLRR</sequence>
<dbReference type="PANTHER" id="PTHR43140:SF1">
    <property type="entry name" value="TYPE I RESTRICTION ENZYME ECOKI SPECIFICITY SUBUNIT"/>
    <property type="match status" value="1"/>
</dbReference>
<dbReference type="KEGG" id="kim:G3T16_02385"/>
<dbReference type="CDD" id="cd17285">
    <property type="entry name" value="RMtype1_S_Csp16704I_TRD2-CR2_like"/>
    <property type="match status" value="1"/>
</dbReference>
<reference evidence="6 7" key="1">
    <citation type="submission" date="2020-02" db="EMBL/GenBank/DDBJ databases">
        <title>Genome sequencing for Kineobactrum sp. M2.</title>
        <authorList>
            <person name="Park S.-J."/>
        </authorList>
    </citation>
    <scope>NUCLEOTIDE SEQUENCE [LARGE SCALE GENOMIC DNA]</scope>
    <source>
        <strain evidence="6 7">M2</strain>
    </source>
</reference>
<keyword evidence="3" id="KW-0238">DNA-binding</keyword>
<name>A0A6C0U0B5_9GAMM</name>
<evidence type="ECO:0000313" key="7">
    <source>
        <dbReference type="Proteomes" id="UP000477680"/>
    </source>
</evidence>
<comment type="similarity">
    <text evidence="1">Belongs to the type-I restriction system S methylase family.</text>
</comment>
<dbReference type="InterPro" id="IPR044946">
    <property type="entry name" value="Restrct_endonuc_typeI_TRD_sf"/>
</dbReference>
<keyword evidence="7" id="KW-1185">Reference proteome</keyword>
<dbReference type="GO" id="GO:0009307">
    <property type="term" value="P:DNA restriction-modification system"/>
    <property type="evidence" value="ECO:0007669"/>
    <property type="project" value="UniProtKB-KW"/>
</dbReference>
<dbReference type="Pfam" id="PF01420">
    <property type="entry name" value="Methylase_S"/>
    <property type="match status" value="1"/>
</dbReference>
<evidence type="ECO:0000256" key="1">
    <source>
        <dbReference type="ARBA" id="ARBA00010923"/>
    </source>
</evidence>
<dbReference type="AlphaFoldDB" id="A0A6C0U0B5"/>
<feature type="domain" description="Type I restriction modification DNA specificity" evidence="5">
    <location>
        <begin position="8"/>
        <end position="176"/>
    </location>
</feature>
<evidence type="ECO:0000256" key="3">
    <source>
        <dbReference type="ARBA" id="ARBA00023125"/>
    </source>
</evidence>
<gene>
    <name evidence="6" type="ORF">G3T16_02385</name>
</gene>
<dbReference type="REBASE" id="379099">
    <property type="entry name" value="S.KspM2ORF2365P"/>
</dbReference>
<dbReference type="InterPro" id="IPR000055">
    <property type="entry name" value="Restrct_endonuc_typeI_TRD"/>
</dbReference>